<dbReference type="OrthoDB" id="6022242at2759"/>
<dbReference type="EMBL" id="JACEEZ010022902">
    <property type="protein sequence ID" value="KAG0711905.1"/>
    <property type="molecule type" value="Genomic_DNA"/>
</dbReference>
<evidence type="ECO:0000256" key="1">
    <source>
        <dbReference type="ARBA" id="ARBA00004370"/>
    </source>
</evidence>
<dbReference type="InterPro" id="IPR051342">
    <property type="entry name" value="PDZ_scaffold"/>
</dbReference>
<dbReference type="AlphaFoldDB" id="A0A8J4XYU3"/>
<evidence type="ECO:0000313" key="7">
    <source>
        <dbReference type="EMBL" id="KAG0711905.1"/>
    </source>
</evidence>
<feature type="region of interest" description="Disordered" evidence="5">
    <location>
        <begin position="342"/>
        <end position="384"/>
    </location>
</feature>
<dbReference type="InterPro" id="IPR001478">
    <property type="entry name" value="PDZ"/>
</dbReference>
<comment type="caution">
    <text evidence="7">The sequence shown here is derived from an EMBL/GenBank/DDBJ whole genome shotgun (WGS) entry which is preliminary data.</text>
</comment>
<dbReference type="PROSITE" id="PS50106">
    <property type="entry name" value="PDZ"/>
    <property type="match status" value="2"/>
</dbReference>
<sequence length="384" mass="40573">MSHTLSFFQQLGIRSALFSSGLERGEDCLILAINPALFYTFINIMRCATSSIVAVSGYRASLPTPPPMCLYHPPSPHSHLISLHYPPALVAQLSKFEEGGGLGISLEGTVDVEGGREVRPHHYIRSILPDGPVGKNCRLCSGDELLEVNGQKLLGLNHVEVVGILKELPRFVRLVCGRRAPGAPPPLHPIDAPTAERDTFAARRLVKAKSDGSLASSATAATTDTSFNRMKSRSLEPLTGLAMWSSECQVIELSKGDRGLGFSILDYQDPLNPQETVIVIRSLVPGGVAEKDGRLIPGDRLVAVNGTNLENATLDQAVAALKGAPKGTVSIAVAKPISVLESTGQVSETPDPVEGSEGTEGGPDPHQGLLGGSPSSALVKSESF</sequence>
<dbReference type="SMART" id="SM00228">
    <property type="entry name" value="PDZ"/>
    <property type="match status" value="2"/>
</dbReference>
<dbReference type="CDD" id="cd06668">
    <property type="entry name" value="PDZ4_MUPP1-like"/>
    <property type="match status" value="1"/>
</dbReference>
<feature type="compositionally biased region" description="Polar residues" evidence="5">
    <location>
        <begin position="373"/>
        <end position="384"/>
    </location>
</feature>
<evidence type="ECO:0000256" key="5">
    <source>
        <dbReference type="SAM" id="MobiDB-lite"/>
    </source>
</evidence>
<dbReference type="GO" id="GO:0016020">
    <property type="term" value="C:membrane"/>
    <property type="evidence" value="ECO:0007669"/>
    <property type="project" value="UniProtKB-SubCell"/>
</dbReference>
<keyword evidence="2" id="KW-0597">Phosphoprotein</keyword>
<dbReference type="PANTHER" id="PTHR19964:SF92">
    <property type="entry name" value="PATJ HOMOLOG"/>
    <property type="match status" value="1"/>
</dbReference>
<feature type="domain" description="PDZ" evidence="6">
    <location>
        <begin position="90"/>
        <end position="180"/>
    </location>
</feature>
<protein>
    <submittedName>
        <fullName evidence="7">Patj</fullName>
    </submittedName>
</protein>
<comment type="subcellular location">
    <subcellularLocation>
        <location evidence="1">Membrane</location>
    </subcellularLocation>
</comment>
<dbReference type="Gene3D" id="2.30.42.10">
    <property type="match status" value="2"/>
</dbReference>
<name>A0A8J4XYU3_CHIOP</name>
<proteinExistence type="predicted"/>
<keyword evidence="4" id="KW-0472">Membrane</keyword>
<keyword evidence="8" id="KW-1185">Reference proteome</keyword>
<reference evidence="7" key="1">
    <citation type="submission" date="2020-07" db="EMBL/GenBank/DDBJ databases">
        <title>The High-quality genome of the commercially important snow crab, Chionoecetes opilio.</title>
        <authorList>
            <person name="Jeong J.-H."/>
            <person name="Ryu S."/>
        </authorList>
    </citation>
    <scope>NUCLEOTIDE SEQUENCE</scope>
    <source>
        <strain evidence="7">MADBK_172401_WGS</strain>
        <tissue evidence="7">Digestive gland</tissue>
    </source>
</reference>
<dbReference type="PANTHER" id="PTHR19964">
    <property type="entry name" value="MULTIPLE PDZ DOMAIN PROTEIN"/>
    <property type="match status" value="1"/>
</dbReference>
<dbReference type="InterPro" id="IPR036034">
    <property type="entry name" value="PDZ_sf"/>
</dbReference>
<dbReference type="SUPFAM" id="SSF50156">
    <property type="entry name" value="PDZ domain-like"/>
    <property type="match status" value="2"/>
</dbReference>
<feature type="domain" description="PDZ" evidence="6">
    <location>
        <begin position="250"/>
        <end position="326"/>
    </location>
</feature>
<dbReference type="Proteomes" id="UP000770661">
    <property type="component" value="Unassembled WGS sequence"/>
</dbReference>
<dbReference type="CDD" id="cd06669">
    <property type="entry name" value="PDZ5_MUPP1-like"/>
    <property type="match status" value="1"/>
</dbReference>
<evidence type="ECO:0000256" key="3">
    <source>
        <dbReference type="ARBA" id="ARBA00022737"/>
    </source>
</evidence>
<dbReference type="FunFam" id="2.30.42.10:FF:000070">
    <property type="entry name" value="Multiple PDZ domain protein"/>
    <property type="match status" value="1"/>
</dbReference>
<dbReference type="Pfam" id="PF00595">
    <property type="entry name" value="PDZ"/>
    <property type="match status" value="2"/>
</dbReference>
<evidence type="ECO:0000256" key="2">
    <source>
        <dbReference type="ARBA" id="ARBA00022553"/>
    </source>
</evidence>
<evidence type="ECO:0000259" key="6">
    <source>
        <dbReference type="PROSITE" id="PS50106"/>
    </source>
</evidence>
<organism evidence="7 8">
    <name type="scientific">Chionoecetes opilio</name>
    <name type="common">Atlantic snow crab</name>
    <name type="synonym">Cancer opilio</name>
    <dbReference type="NCBI Taxonomy" id="41210"/>
    <lineage>
        <taxon>Eukaryota</taxon>
        <taxon>Metazoa</taxon>
        <taxon>Ecdysozoa</taxon>
        <taxon>Arthropoda</taxon>
        <taxon>Crustacea</taxon>
        <taxon>Multicrustacea</taxon>
        <taxon>Malacostraca</taxon>
        <taxon>Eumalacostraca</taxon>
        <taxon>Eucarida</taxon>
        <taxon>Decapoda</taxon>
        <taxon>Pleocyemata</taxon>
        <taxon>Brachyura</taxon>
        <taxon>Eubrachyura</taxon>
        <taxon>Majoidea</taxon>
        <taxon>Majidae</taxon>
        <taxon>Chionoecetes</taxon>
    </lineage>
</organism>
<evidence type="ECO:0000313" key="8">
    <source>
        <dbReference type="Proteomes" id="UP000770661"/>
    </source>
</evidence>
<keyword evidence="3" id="KW-0677">Repeat</keyword>
<gene>
    <name evidence="7" type="primary">Patj_0</name>
    <name evidence="7" type="ORF">GWK47_019585</name>
</gene>
<evidence type="ECO:0000256" key="4">
    <source>
        <dbReference type="ARBA" id="ARBA00023136"/>
    </source>
</evidence>
<accession>A0A8J4XYU3</accession>